<evidence type="ECO:0000256" key="3">
    <source>
        <dbReference type="ARBA" id="ARBA00023125"/>
    </source>
</evidence>
<feature type="domain" description="MADS-box" evidence="7">
    <location>
        <begin position="1"/>
        <end position="50"/>
    </location>
</feature>
<feature type="region of interest" description="Disordered" evidence="6">
    <location>
        <begin position="251"/>
        <end position="277"/>
    </location>
</feature>
<evidence type="ECO:0000259" key="7">
    <source>
        <dbReference type="PROSITE" id="PS50066"/>
    </source>
</evidence>
<dbReference type="InterPro" id="IPR050142">
    <property type="entry name" value="MADS-box/MEF2_TF"/>
</dbReference>
<dbReference type="EMBL" id="SUNJ01013423">
    <property type="protein sequence ID" value="TPP57282.1"/>
    <property type="molecule type" value="Genomic_DNA"/>
</dbReference>
<dbReference type="CDD" id="cd00120">
    <property type="entry name" value="MADS"/>
    <property type="match status" value="1"/>
</dbReference>
<comment type="subcellular location">
    <subcellularLocation>
        <location evidence="1">Nucleus</location>
    </subcellularLocation>
</comment>
<dbReference type="OrthoDB" id="1898716at2759"/>
<dbReference type="STRING" id="46835.A0A504Y726"/>
<organism evidence="8 9">
    <name type="scientific">Fasciola gigantica</name>
    <name type="common">Giant liver fluke</name>
    <dbReference type="NCBI Taxonomy" id="46835"/>
    <lineage>
        <taxon>Eukaryota</taxon>
        <taxon>Metazoa</taxon>
        <taxon>Spiralia</taxon>
        <taxon>Lophotrochozoa</taxon>
        <taxon>Platyhelminthes</taxon>
        <taxon>Trematoda</taxon>
        <taxon>Digenea</taxon>
        <taxon>Plagiorchiida</taxon>
        <taxon>Echinostomata</taxon>
        <taxon>Echinostomatoidea</taxon>
        <taxon>Fasciolidae</taxon>
        <taxon>Fasciola</taxon>
    </lineage>
</organism>
<dbReference type="AlphaFoldDB" id="A0A504Y726"/>
<keyword evidence="9" id="KW-1185">Reference proteome</keyword>
<comment type="caution">
    <text evidence="8">The sequence shown here is derived from an EMBL/GenBank/DDBJ whole genome shotgun (WGS) entry which is preliminary data.</text>
</comment>
<feature type="region of interest" description="Disordered" evidence="6">
    <location>
        <begin position="322"/>
        <end position="345"/>
    </location>
</feature>
<dbReference type="SUPFAM" id="SSF55455">
    <property type="entry name" value="SRF-like"/>
    <property type="match status" value="1"/>
</dbReference>
<gene>
    <name evidence="8" type="ORF">FGIG_02832</name>
</gene>
<dbReference type="PANTHER" id="PTHR48019">
    <property type="entry name" value="SERUM RESPONSE FACTOR HOMOLOG"/>
    <property type="match status" value="1"/>
</dbReference>
<evidence type="ECO:0000256" key="5">
    <source>
        <dbReference type="ARBA" id="ARBA00023242"/>
    </source>
</evidence>
<dbReference type="InterPro" id="IPR036879">
    <property type="entry name" value="TF_MADSbox_sf"/>
</dbReference>
<proteinExistence type="predicted"/>
<dbReference type="Proteomes" id="UP000316759">
    <property type="component" value="Unassembled WGS sequence"/>
</dbReference>
<dbReference type="Pfam" id="PF00319">
    <property type="entry name" value="SRF-TF"/>
    <property type="match status" value="1"/>
</dbReference>
<dbReference type="PRINTS" id="PR00404">
    <property type="entry name" value="MADSDOMAIN"/>
</dbReference>
<dbReference type="SMART" id="SM00432">
    <property type="entry name" value="MADS"/>
    <property type="match status" value="1"/>
</dbReference>
<evidence type="ECO:0000256" key="1">
    <source>
        <dbReference type="ARBA" id="ARBA00004123"/>
    </source>
</evidence>
<evidence type="ECO:0000256" key="6">
    <source>
        <dbReference type="SAM" id="MobiDB-lite"/>
    </source>
</evidence>
<feature type="compositionally biased region" description="Low complexity" evidence="6">
    <location>
        <begin position="326"/>
        <end position="345"/>
    </location>
</feature>
<evidence type="ECO:0000256" key="4">
    <source>
        <dbReference type="ARBA" id="ARBA00023163"/>
    </source>
</evidence>
<reference evidence="8 9" key="1">
    <citation type="submission" date="2019-04" db="EMBL/GenBank/DDBJ databases">
        <title>Annotation for the trematode Fasciola gigantica.</title>
        <authorList>
            <person name="Choi Y.-J."/>
        </authorList>
    </citation>
    <scope>NUCLEOTIDE SEQUENCE [LARGE SCALE GENOMIC DNA]</scope>
    <source>
        <strain evidence="8">Uganda_cow_1</strain>
    </source>
</reference>
<accession>A0A504Y726</accession>
<dbReference type="PROSITE" id="PS50066">
    <property type="entry name" value="MADS_BOX_2"/>
    <property type="match status" value="1"/>
</dbReference>
<name>A0A504Y726_FASGI</name>
<dbReference type="Gene3D" id="3.40.1810.10">
    <property type="entry name" value="Transcription factor, MADS-box"/>
    <property type="match status" value="1"/>
</dbReference>
<keyword evidence="5" id="KW-0539">Nucleus</keyword>
<evidence type="ECO:0000256" key="2">
    <source>
        <dbReference type="ARBA" id="ARBA00023015"/>
    </source>
</evidence>
<sequence>MGRSKLEVRKIEDKNKRMATFRKRRDGLFKKALEIHLLTGADVYLSIVNSDKQYRLNRLSNAATNPHLVVMEYTTQGSFQKSFSGPHVSPDEQINSHISVRESEELCSVVSSDSEAATATKMPSPVHSRLAPTQTHGISAEVVGVMRRYLEHILADWLFKKELKRFATTTQKCLQESSNLSSKTVCSTSFPQTDWNLRPADVGDEPVLERSELLSNGTPAPSYLQPVSVRSTTDLDDSMFAPNFPGELVSNVNDAHLPTDSSPLPDRSTKPGQSLTRPTALSFRYSTNESQFISPMSEYIEFINNDIRETVPRDVPAFGIGSDEVSLGPSSTSPSASSFSEASPLPTTTHELFPTVEDICKELFAYDGSIVSNDTFSQVIT</sequence>
<dbReference type="InterPro" id="IPR002100">
    <property type="entry name" value="TF_MADSbox"/>
</dbReference>
<keyword evidence="3" id="KW-0238">DNA-binding</keyword>
<dbReference type="GO" id="GO:0005634">
    <property type="term" value="C:nucleus"/>
    <property type="evidence" value="ECO:0007669"/>
    <property type="project" value="UniProtKB-SubCell"/>
</dbReference>
<evidence type="ECO:0000313" key="8">
    <source>
        <dbReference type="EMBL" id="TPP57282.1"/>
    </source>
</evidence>
<protein>
    <recommendedName>
        <fullName evidence="7">MADS-box domain-containing protein</fullName>
    </recommendedName>
</protein>
<dbReference type="GO" id="GO:0003677">
    <property type="term" value="F:DNA binding"/>
    <property type="evidence" value="ECO:0007669"/>
    <property type="project" value="UniProtKB-KW"/>
</dbReference>
<keyword evidence="4" id="KW-0804">Transcription</keyword>
<evidence type="ECO:0000313" key="9">
    <source>
        <dbReference type="Proteomes" id="UP000316759"/>
    </source>
</evidence>
<keyword evidence="2" id="KW-0805">Transcription regulation</keyword>
<dbReference type="GO" id="GO:0046983">
    <property type="term" value="F:protein dimerization activity"/>
    <property type="evidence" value="ECO:0007669"/>
    <property type="project" value="InterPro"/>
</dbReference>